<dbReference type="InterPro" id="IPR006675">
    <property type="entry name" value="HDIG_dom"/>
</dbReference>
<dbReference type="SMART" id="SM00471">
    <property type="entry name" value="HDc"/>
    <property type="match status" value="1"/>
</dbReference>
<dbReference type="Pfam" id="PF01966">
    <property type="entry name" value="HD"/>
    <property type="match status" value="1"/>
</dbReference>
<evidence type="ECO:0000259" key="2">
    <source>
        <dbReference type="PROSITE" id="PS51831"/>
    </source>
</evidence>
<dbReference type="CDD" id="cd00077">
    <property type="entry name" value="HDc"/>
    <property type="match status" value="1"/>
</dbReference>
<feature type="transmembrane region" description="Helical" evidence="1">
    <location>
        <begin position="360"/>
        <end position="377"/>
    </location>
</feature>
<feature type="transmembrane region" description="Helical" evidence="1">
    <location>
        <begin position="383"/>
        <end position="403"/>
    </location>
</feature>
<dbReference type="SUPFAM" id="SSF109604">
    <property type="entry name" value="HD-domain/PDEase-like"/>
    <property type="match status" value="1"/>
</dbReference>
<feature type="transmembrane region" description="Helical" evidence="1">
    <location>
        <begin position="20"/>
        <end position="37"/>
    </location>
</feature>
<feature type="transmembrane region" description="Helical" evidence="1">
    <location>
        <begin position="275"/>
        <end position="292"/>
    </location>
</feature>
<evidence type="ECO:0000256" key="1">
    <source>
        <dbReference type="SAM" id="Phobius"/>
    </source>
</evidence>
<feature type="transmembrane region" description="Helical" evidence="1">
    <location>
        <begin position="337"/>
        <end position="355"/>
    </location>
</feature>
<name>A0AAX2CKP3_9BACI</name>
<accession>A0AAX2CKP3</accession>
<dbReference type="InterPro" id="IPR011624">
    <property type="entry name" value="Metal-dep_PHydrolase_7TM_extra"/>
</dbReference>
<dbReference type="PANTHER" id="PTHR36442:SF1">
    <property type="entry name" value="CYCLIC-DI-AMP PHOSPHODIESTERASE PGPH"/>
    <property type="match status" value="1"/>
</dbReference>
<protein>
    <submittedName>
        <fullName evidence="3">Metal dependent phosphohydrolase</fullName>
    </submittedName>
</protein>
<comment type="caution">
    <text evidence="3">The sequence shown here is derived from an EMBL/GenBank/DDBJ whole genome shotgun (WGS) entry which is preliminary data.</text>
</comment>
<dbReference type="InterPro" id="IPR052722">
    <property type="entry name" value="PgpH_phosphodiesterase"/>
</dbReference>
<sequence length="714" mass="80154">MSKSREISKWFRNIQHSKKLSWVSYILLGAVLFFALINNVKPEQLDVKMLSISNQTIHSPINIEDKITTDKKKREAAQKVDDQYTYKSEYKQNKIDIVNSVFDAIKEVDAETKAVGPDEQKKVTPADRLEKLKKKLPIDLTKSLSDAVLLQFINADPDQLEAAKYPVITAVNNIMSSHIKMNEEDAARNRFVEEIKNINVNSDLKEALNALGKYAIEANYFYDSNATKERKKKAEDEVAPVYILQGQVLVKEGDTITRDIYEQLKLVGLLEQSNTFQPFVGLAIVIGVLLFFMHKQFEVFLKLKREEKPYMLAYTTIIAITVVLMKVISLFQKLEYAGIAFVVPVAMGSILVKLMIGDRFVFLTSMIFSICGSILFNEGVTSTLNYNVGVYFLLSSLSVSVFLREKNRRSMILQAGILVSILNVIVLAALLLLRNGNFSSFEIGSQLLMAAASGIISSILAMGILPYLESGLGIVSSMKLVELSSPNHPLLRKILLEAPGTYHHSVMVANLSEAACEAIGANGVLARVGAYYHDIGKTVQPHFFIENQMGIENPHDKLDPETSRDIIIAHVTDGVKMLEEHRIPQEIIDIAAQHHGTTLLKYFYYKAIKEDKDKYTEDMFRYPGSKATSKESAIVGIADSVEAAVRSMNHPTPEQINNLVKNIIKDRLQDGQFSDCELTFKELQIVGKTLCETLNGIFHSRIKYPEPLEEKVKE</sequence>
<feature type="transmembrane region" description="Helical" evidence="1">
    <location>
        <begin position="445"/>
        <end position="468"/>
    </location>
</feature>
<keyword evidence="1" id="KW-1133">Transmembrane helix</keyword>
<evidence type="ECO:0000313" key="4">
    <source>
        <dbReference type="Proteomes" id="UP000242164"/>
    </source>
</evidence>
<dbReference type="PANTHER" id="PTHR36442">
    <property type="entry name" value="CYCLIC-DI-AMP PHOSPHODIESTERASE PGPH"/>
    <property type="match status" value="1"/>
</dbReference>
<dbReference type="Pfam" id="PF07698">
    <property type="entry name" value="7TM-7TMR_HD"/>
    <property type="match status" value="1"/>
</dbReference>
<feature type="transmembrane region" description="Helical" evidence="1">
    <location>
        <begin position="312"/>
        <end position="331"/>
    </location>
</feature>
<gene>
    <name evidence="3" type="ORF">BCB44BAC_03419</name>
</gene>
<dbReference type="RefSeq" id="WP_012095493.1">
    <property type="nucleotide sequence ID" value="NZ_CP024101.1"/>
</dbReference>
<dbReference type="GeneID" id="33898276"/>
<evidence type="ECO:0000313" key="3">
    <source>
        <dbReference type="EMBL" id="SCM01041.1"/>
    </source>
</evidence>
<dbReference type="Pfam" id="PF07697">
    <property type="entry name" value="7TMR-HDED"/>
    <property type="match status" value="1"/>
</dbReference>
<feature type="domain" description="HD" evidence="2">
    <location>
        <begin position="501"/>
        <end position="644"/>
    </location>
</feature>
<dbReference type="Proteomes" id="UP000242164">
    <property type="component" value="Unassembled WGS sequence"/>
</dbReference>
<dbReference type="Gene3D" id="1.10.3210.10">
    <property type="entry name" value="Hypothetical protein af1432"/>
    <property type="match status" value="1"/>
</dbReference>
<dbReference type="PROSITE" id="PS51831">
    <property type="entry name" value="HD"/>
    <property type="match status" value="1"/>
</dbReference>
<reference evidence="3 4" key="1">
    <citation type="submission" date="2016-08" db="EMBL/GenBank/DDBJ databases">
        <authorList>
            <person name="Loux V."/>
            <person name="Rue O."/>
        </authorList>
    </citation>
    <scope>NUCLEOTIDE SEQUENCE [LARGE SCALE GENOMIC DNA]</scope>
    <source>
        <strain evidence="3 4">AFSSA_08CEB44bac</strain>
    </source>
</reference>
<dbReference type="EMBL" id="FMIK01000047">
    <property type="protein sequence ID" value="SCM01041.1"/>
    <property type="molecule type" value="Genomic_DNA"/>
</dbReference>
<organism evidence="3 4">
    <name type="scientific">Bacillus cytotoxicus</name>
    <dbReference type="NCBI Taxonomy" id="580165"/>
    <lineage>
        <taxon>Bacteria</taxon>
        <taxon>Bacillati</taxon>
        <taxon>Bacillota</taxon>
        <taxon>Bacilli</taxon>
        <taxon>Bacillales</taxon>
        <taxon>Bacillaceae</taxon>
        <taxon>Bacillus</taxon>
        <taxon>Bacillus cereus group</taxon>
    </lineage>
</organism>
<dbReference type="InterPro" id="IPR011621">
    <property type="entry name" value="Metal-dep_PHydrolase_7TM_intra"/>
</dbReference>
<keyword evidence="1" id="KW-0812">Transmembrane</keyword>
<feature type="transmembrane region" description="Helical" evidence="1">
    <location>
        <begin position="415"/>
        <end position="433"/>
    </location>
</feature>
<proteinExistence type="predicted"/>
<keyword evidence="1" id="KW-0472">Membrane</keyword>
<dbReference type="AlphaFoldDB" id="A0AAX2CKP3"/>
<dbReference type="NCBIfam" id="TIGR00277">
    <property type="entry name" value="HDIG"/>
    <property type="match status" value="1"/>
</dbReference>
<dbReference type="InterPro" id="IPR003607">
    <property type="entry name" value="HD/PDEase_dom"/>
</dbReference>
<dbReference type="InterPro" id="IPR006674">
    <property type="entry name" value="HD_domain"/>
</dbReference>